<dbReference type="SUPFAM" id="SSF58104">
    <property type="entry name" value="Methyl-accepting chemotaxis protein (MCP) signaling domain"/>
    <property type="match status" value="1"/>
</dbReference>
<name>I3E066_BACMT</name>
<dbReference type="EMBL" id="AFEU01000002">
    <property type="protein sequence ID" value="EIJ79887.1"/>
    <property type="molecule type" value="Genomic_DNA"/>
</dbReference>
<dbReference type="PANTHER" id="PTHR32089">
    <property type="entry name" value="METHYL-ACCEPTING CHEMOTAXIS PROTEIN MCPB"/>
    <property type="match status" value="1"/>
</dbReference>
<dbReference type="InterPro" id="IPR004089">
    <property type="entry name" value="MCPsignal_dom"/>
</dbReference>
<dbReference type="SUPFAM" id="SSF46458">
    <property type="entry name" value="Globin-like"/>
    <property type="match status" value="1"/>
</dbReference>
<dbReference type="PATRIC" id="fig|997296.3.peg.1275"/>
<feature type="coiled-coil region" evidence="3">
    <location>
        <begin position="416"/>
        <end position="443"/>
    </location>
</feature>
<dbReference type="InterPro" id="IPR009050">
    <property type="entry name" value="Globin-like_sf"/>
</dbReference>
<evidence type="ECO:0000256" key="2">
    <source>
        <dbReference type="PROSITE-ProRule" id="PRU00284"/>
    </source>
</evidence>
<dbReference type="GO" id="GO:0019825">
    <property type="term" value="F:oxygen binding"/>
    <property type="evidence" value="ECO:0007669"/>
    <property type="project" value="InterPro"/>
</dbReference>
<evidence type="ECO:0000313" key="5">
    <source>
        <dbReference type="EMBL" id="EIJ79887.1"/>
    </source>
</evidence>
<dbReference type="InterPro" id="IPR012292">
    <property type="entry name" value="Globin/Proto"/>
</dbReference>
<proteinExistence type="predicted"/>
<keyword evidence="1 2" id="KW-0807">Transducer</keyword>
<reference evidence="5 6" key="1">
    <citation type="journal article" date="2012" name="Appl. Environ. Microbiol.">
        <title>Genome Sequence of Thermotolerant Bacillus methanolicus: Features and Regulation Related to Methylotrophy and Production of L-Lysine and L-Glutamate from Methanol.</title>
        <authorList>
            <person name="Heggeset T.M."/>
            <person name="Krog A."/>
            <person name="Balzer S."/>
            <person name="Wentzel A."/>
            <person name="Ellingsen T.E."/>
            <person name="Brautaset T."/>
        </authorList>
    </citation>
    <scope>NUCLEOTIDE SEQUENCE [LARGE SCALE GENOMIC DNA]</scope>
    <source>
        <strain evidence="5 6">PB1</strain>
    </source>
</reference>
<dbReference type="GO" id="GO:0007165">
    <property type="term" value="P:signal transduction"/>
    <property type="evidence" value="ECO:0007669"/>
    <property type="project" value="UniProtKB-KW"/>
</dbReference>
<dbReference type="Gene3D" id="1.10.287.950">
    <property type="entry name" value="Methyl-accepting chemotaxis protein"/>
    <property type="match status" value="1"/>
</dbReference>
<organism evidence="5 6">
    <name type="scientific">Bacillus methanolicus PB1</name>
    <dbReference type="NCBI Taxonomy" id="997296"/>
    <lineage>
        <taxon>Bacteria</taxon>
        <taxon>Bacillati</taxon>
        <taxon>Bacillota</taxon>
        <taxon>Bacilli</taxon>
        <taxon>Bacillales</taxon>
        <taxon>Bacillaceae</taxon>
        <taxon>Bacillus</taxon>
    </lineage>
</organism>
<evidence type="ECO:0000313" key="6">
    <source>
        <dbReference type="Proteomes" id="UP000010523"/>
    </source>
</evidence>
<dbReference type="InterPro" id="IPR039379">
    <property type="entry name" value="Protoglobin_sensor_dom"/>
</dbReference>
<dbReference type="Gene3D" id="1.10.490.10">
    <property type="entry name" value="Globins"/>
    <property type="match status" value="1"/>
</dbReference>
<evidence type="ECO:0000256" key="1">
    <source>
        <dbReference type="ARBA" id="ARBA00023224"/>
    </source>
</evidence>
<feature type="domain" description="Methyl-accepting transducer" evidence="4">
    <location>
        <begin position="188"/>
        <end position="438"/>
    </location>
</feature>
<dbReference type="STRING" id="997296.PB1_05967"/>
<dbReference type="PROSITE" id="PS50111">
    <property type="entry name" value="CHEMOTAXIS_TRANSDUC_2"/>
    <property type="match status" value="1"/>
</dbReference>
<dbReference type="GO" id="GO:0016020">
    <property type="term" value="C:membrane"/>
    <property type="evidence" value="ECO:0007669"/>
    <property type="project" value="InterPro"/>
</dbReference>
<dbReference type="OrthoDB" id="266313at2"/>
<keyword evidence="6" id="KW-1185">Reference proteome</keyword>
<dbReference type="SMART" id="SM00283">
    <property type="entry name" value="MA"/>
    <property type="match status" value="1"/>
</dbReference>
<protein>
    <submittedName>
        <fullName evidence="5">Methyl-accepting chemotaxis sensory transducer</fullName>
    </submittedName>
</protein>
<sequence>MKVFPFKKLQGNEQGRSISEKKPQADAGLKPNIELKGTEATQLKFVGLGEKDIGNLVRIRPIIERNKEQIVDAFYQHVLEIPNLRMIIQNHTTVDKLKVTMKQYLFEMVSGEIEDKYVKRRRTVGDVHNRIGLFPVWYIGAFTLLQIEILKVLAEELDNWEEIMECYISFQRLCSFDIQIGIETYIQSFTSSMMKLNEIKGLQYRLNESAATLAASAEQTTSSITDKEKMVEQMLREIQQIKKSSQEVILNAEEGKHNVSTSLTKVDKVADLIENIKTLTYELIESASNIGQVVNTIRGISNQTNILSLNAAIEAARAGEHGRGFSIVAQEVRKLANQTEEALDHIQHQIGTVRDTIEKFEHSFQMIVEETGVFRESNQNIITVLENSIAGMKDSGERIANFSAFISDFKKTFQDISVASSQVAELAEELNNLNNELTAKFRDG</sequence>
<dbReference type="GO" id="GO:0020037">
    <property type="term" value="F:heme binding"/>
    <property type="evidence" value="ECO:0007669"/>
    <property type="project" value="InterPro"/>
</dbReference>
<dbReference type="Pfam" id="PF00015">
    <property type="entry name" value="MCPsignal"/>
    <property type="match status" value="1"/>
</dbReference>
<dbReference type="CDD" id="cd01068">
    <property type="entry name" value="globin_sensor"/>
    <property type="match status" value="1"/>
</dbReference>
<keyword evidence="3" id="KW-0175">Coiled coil</keyword>
<gene>
    <name evidence="5" type="ORF">PB1_05967</name>
</gene>
<dbReference type="PANTHER" id="PTHR32089:SF112">
    <property type="entry name" value="LYSOZYME-LIKE PROTEIN-RELATED"/>
    <property type="match status" value="1"/>
</dbReference>
<dbReference type="InterPro" id="IPR044398">
    <property type="entry name" value="Globin-sensor_dom"/>
</dbReference>
<evidence type="ECO:0000259" key="4">
    <source>
        <dbReference type="PROSITE" id="PS50111"/>
    </source>
</evidence>
<dbReference type="eggNOG" id="COG0840">
    <property type="taxonomic scope" value="Bacteria"/>
</dbReference>
<dbReference type="Proteomes" id="UP000010523">
    <property type="component" value="Unassembled WGS sequence"/>
</dbReference>
<accession>I3E066</accession>
<dbReference type="Pfam" id="PF11563">
    <property type="entry name" value="Protoglobin"/>
    <property type="match status" value="1"/>
</dbReference>
<comment type="caution">
    <text evidence="5">The sequence shown here is derived from an EMBL/GenBank/DDBJ whole genome shotgun (WGS) entry which is preliminary data.</text>
</comment>
<dbReference type="AlphaFoldDB" id="I3E066"/>
<evidence type="ECO:0000256" key="3">
    <source>
        <dbReference type="SAM" id="Coils"/>
    </source>
</evidence>